<evidence type="ECO:0000259" key="4">
    <source>
        <dbReference type="PROSITE" id="PS50893"/>
    </source>
</evidence>
<comment type="caution">
    <text evidence="5">The sequence shown here is derived from an EMBL/GenBank/DDBJ whole genome shotgun (WGS) entry which is preliminary data.</text>
</comment>
<dbReference type="SUPFAM" id="SSF52540">
    <property type="entry name" value="P-loop containing nucleoside triphosphate hydrolases"/>
    <property type="match status" value="1"/>
</dbReference>
<evidence type="ECO:0000256" key="3">
    <source>
        <dbReference type="ARBA" id="ARBA00022840"/>
    </source>
</evidence>
<dbReference type="GO" id="GO:0005524">
    <property type="term" value="F:ATP binding"/>
    <property type="evidence" value="ECO:0007669"/>
    <property type="project" value="UniProtKB-KW"/>
</dbReference>
<evidence type="ECO:0000313" key="6">
    <source>
        <dbReference type="Proteomes" id="UP000321261"/>
    </source>
</evidence>
<evidence type="ECO:0000313" key="5">
    <source>
        <dbReference type="EMBL" id="TWF80653.1"/>
    </source>
</evidence>
<dbReference type="InterPro" id="IPR050166">
    <property type="entry name" value="ABC_transporter_ATP-bind"/>
</dbReference>
<feature type="domain" description="ABC transporter" evidence="4">
    <location>
        <begin position="5"/>
        <end position="233"/>
    </location>
</feature>
<keyword evidence="3 5" id="KW-0067">ATP-binding</keyword>
<dbReference type="SMART" id="SM00382">
    <property type="entry name" value="AAA"/>
    <property type="match status" value="1"/>
</dbReference>
<evidence type="ECO:0000256" key="2">
    <source>
        <dbReference type="ARBA" id="ARBA00022741"/>
    </source>
</evidence>
<dbReference type="InterPro" id="IPR017871">
    <property type="entry name" value="ABC_transporter-like_CS"/>
</dbReference>
<name>A0A561T0M7_9PSEU</name>
<dbReference type="Gene3D" id="3.40.50.300">
    <property type="entry name" value="P-loop containing nucleotide triphosphate hydrolases"/>
    <property type="match status" value="1"/>
</dbReference>
<dbReference type="Proteomes" id="UP000321261">
    <property type="component" value="Unassembled WGS sequence"/>
</dbReference>
<dbReference type="InterPro" id="IPR003439">
    <property type="entry name" value="ABC_transporter-like_ATP-bd"/>
</dbReference>
<keyword evidence="6" id="KW-1185">Reference proteome</keyword>
<dbReference type="CDD" id="cd03293">
    <property type="entry name" value="ABC_NrtD_SsuB_transporters"/>
    <property type="match status" value="1"/>
</dbReference>
<dbReference type="PANTHER" id="PTHR42788:SF13">
    <property type="entry name" value="ALIPHATIC SULFONATES IMPORT ATP-BINDING PROTEIN SSUB"/>
    <property type="match status" value="1"/>
</dbReference>
<evidence type="ECO:0000256" key="1">
    <source>
        <dbReference type="ARBA" id="ARBA00022448"/>
    </source>
</evidence>
<keyword evidence="2" id="KW-0547">Nucleotide-binding</keyword>
<dbReference type="EMBL" id="VIWU01000001">
    <property type="protein sequence ID" value="TWF80653.1"/>
    <property type="molecule type" value="Genomic_DNA"/>
</dbReference>
<reference evidence="5 6" key="1">
    <citation type="submission" date="2019-06" db="EMBL/GenBank/DDBJ databases">
        <title>Sequencing the genomes of 1000 actinobacteria strains.</title>
        <authorList>
            <person name="Klenk H.-P."/>
        </authorList>
    </citation>
    <scope>NUCLEOTIDE SEQUENCE [LARGE SCALE GENOMIC DNA]</scope>
    <source>
        <strain evidence="5 6">DSM 45671</strain>
    </source>
</reference>
<proteinExistence type="predicted"/>
<keyword evidence="1" id="KW-0813">Transport</keyword>
<dbReference type="RefSeq" id="WP_147259297.1">
    <property type="nucleotide sequence ID" value="NZ_VIWU01000001.1"/>
</dbReference>
<organism evidence="5 6">
    <name type="scientific">Pseudonocardia hierapolitana</name>
    <dbReference type="NCBI Taxonomy" id="1128676"/>
    <lineage>
        <taxon>Bacteria</taxon>
        <taxon>Bacillati</taxon>
        <taxon>Actinomycetota</taxon>
        <taxon>Actinomycetes</taxon>
        <taxon>Pseudonocardiales</taxon>
        <taxon>Pseudonocardiaceae</taxon>
        <taxon>Pseudonocardia</taxon>
    </lineage>
</organism>
<dbReference type="OrthoDB" id="4533303at2"/>
<protein>
    <submittedName>
        <fullName evidence="5">NitT/TauT family transport system ATP-binding protein</fullName>
    </submittedName>
</protein>
<dbReference type="GO" id="GO:0016887">
    <property type="term" value="F:ATP hydrolysis activity"/>
    <property type="evidence" value="ECO:0007669"/>
    <property type="project" value="InterPro"/>
</dbReference>
<accession>A0A561T0M7</accession>
<dbReference type="Pfam" id="PF00005">
    <property type="entry name" value="ABC_tran"/>
    <property type="match status" value="1"/>
</dbReference>
<sequence>MSVALDVSGLGHRYGSGPALHDVSLDAGPGELVCIVGPSGCGKSTLLRAVAGLLTPTSGEVRLDGEPVRGVVPRLAMVFQDYSRSLYPWLSVRGNVELPLRGRIDRAERRGRAEEALKQVGLDGQGGRHPRQLSGGMQQRVAIARALAHRPALMLLDEPFASVDAQTRADLEDLLLRVRTEYGMTALLVTHDIDEAVYLADRVVVLSPAPATVAAVLEVDLPADRDQIGTRAASEFVRLRTEVARLLRR</sequence>
<dbReference type="PROSITE" id="PS00211">
    <property type="entry name" value="ABC_TRANSPORTER_1"/>
    <property type="match status" value="1"/>
</dbReference>
<dbReference type="InterPro" id="IPR027417">
    <property type="entry name" value="P-loop_NTPase"/>
</dbReference>
<dbReference type="PROSITE" id="PS50893">
    <property type="entry name" value="ABC_TRANSPORTER_2"/>
    <property type="match status" value="1"/>
</dbReference>
<gene>
    <name evidence="5" type="ORF">FHX44_116596</name>
</gene>
<dbReference type="InterPro" id="IPR003593">
    <property type="entry name" value="AAA+_ATPase"/>
</dbReference>
<dbReference type="PANTHER" id="PTHR42788">
    <property type="entry name" value="TAURINE IMPORT ATP-BINDING PROTEIN-RELATED"/>
    <property type="match status" value="1"/>
</dbReference>
<dbReference type="AlphaFoldDB" id="A0A561T0M7"/>